<evidence type="ECO:0000259" key="13">
    <source>
        <dbReference type="PROSITE" id="PS50862"/>
    </source>
</evidence>
<accession>A0A1Y2K557</accession>
<evidence type="ECO:0000256" key="6">
    <source>
        <dbReference type="ARBA" id="ARBA00022840"/>
    </source>
</evidence>
<dbReference type="EMBL" id="LVJN01000018">
    <property type="protein sequence ID" value="OSM04811.1"/>
    <property type="molecule type" value="Genomic_DNA"/>
</dbReference>
<keyword evidence="15" id="KW-1185">Reference proteome</keyword>
<dbReference type="InterPro" id="IPR044140">
    <property type="entry name" value="ProRS_anticodon_short"/>
</dbReference>
<dbReference type="RefSeq" id="WP_085441467.1">
    <property type="nucleotide sequence ID" value="NZ_LVJN01000018.1"/>
</dbReference>
<comment type="caution">
    <text evidence="14">The sequence shown here is derived from an EMBL/GenBank/DDBJ whole genome shotgun (WGS) entry which is preliminary data.</text>
</comment>
<evidence type="ECO:0000256" key="8">
    <source>
        <dbReference type="ARBA" id="ARBA00023146"/>
    </source>
</evidence>
<evidence type="ECO:0000256" key="2">
    <source>
        <dbReference type="ARBA" id="ARBA00011738"/>
    </source>
</evidence>
<dbReference type="SUPFAM" id="SSF55826">
    <property type="entry name" value="YbaK/ProRS associated domain"/>
    <property type="match status" value="1"/>
</dbReference>
<proteinExistence type="inferred from homology"/>
<dbReference type="PRINTS" id="PR01046">
    <property type="entry name" value="TRNASYNTHPRO"/>
</dbReference>
<keyword evidence="8 12" id="KW-0030">Aminoacyl-tRNA synthetase</keyword>
<dbReference type="SUPFAM" id="SSF55681">
    <property type="entry name" value="Class II aaRS and biotin synthetases"/>
    <property type="match status" value="1"/>
</dbReference>
<dbReference type="InterPro" id="IPR023717">
    <property type="entry name" value="Pro-tRNA-Synthase_IIa_type1"/>
</dbReference>
<dbReference type="GO" id="GO:0004827">
    <property type="term" value="F:proline-tRNA ligase activity"/>
    <property type="evidence" value="ECO:0007669"/>
    <property type="project" value="UniProtKB-UniRule"/>
</dbReference>
<dbReference type="GO" id="GO:0005829">
    <property type="term" value="C:cytosol"/>
    <property type="evidence" value="ECO:0007669"/>
    <property type="project" value="TreeGrafter"/>
</dbReference>
<sequence>MLKFTETLIPTLKEDPVEAQVVSHKLMVRAGLIRQLAAGIYTWLPMGLKVLRKVEHIVRQEMDRSGAQEVLMPAVQPAELWKESTRWEQYGKELLRIHDRHDRDFCFGPTHEEVITDLVRKNLQSYKQLPANFYQIQTKFRDEVRPRFGIMRGREFLMKDAYSFDLNVEGLDQSYERMFQAYKRIFQRCGLAFRPVEADTGSIGGASSHEFHVLADSGEDTIASCSACDYAANLEKATAAPAPAATAAEAAADMTRVETPTQKTIEEVASALNVSPAQCVKTLVWRDAESDAWFLLLLRGDHELNEVKATNIAGAMSFMPEPGDVASALGVQVGFLGPVGAENFPVDVRIIADHALKGAHNMVCGANEAGWHLRGVNWNRDLAAPEFADLRNVVEGDGCPRCEAGKLKLNRGIEVGHVFKLGTKYSEALNVSVLDENGRGVNPIMGCYGIGVSRIVAAAIEQNHDDNGIVWPINLAPAQVHVIILNPKEEAAALTAVDMARRLEHAGLEVLLDDRDERPGVKFKDADLLGLPVRLVVGGRSFKEDQVELKMRRAPEPIKLPKNDAVDYITAKVMEAQAIV</sequence>
<evidence type="ECO:0000256" key="1">
    <source>
        <dbReference type="ARBA" id="ARBA00004496"/>
    </source>
</evidence>
<dbReference type="InterPro" id="IPR007214">
    <property type="entry name" value="YbaK/aa-tRNA-synth-assoc-dom"/>
</dbReference>
<gene>
    <name evidence="12" type="primary">proS</name>
    <name evidence="14" type="ORF">MAIT1_02906</name>
</gene>
<dbReference type="InterPro" id="IPR002316">
    <property type="entry name" value="Pro-tRNA-ligase_IIa"/>
</dbReference>
<dbReference type="InterPro" id="IPR045864">
    <property type="entry name" value="aa-tRNA-synth_II/BPL/LPL"/>
</dbReference>
<dbReference type="PROSITE" id="PS50862">
    <property type="entry name" value="AA_TRNA_LIGASE_II"/>
    <property type="match status" value="1"/>
</dbReference>
<feature type="domain" description="Aminoacyl-transfer RNA synthetases class-II family profile" evidence="13">
    <location>
        <begin position="39"/>
        <end position="472"/>
    </location>
</feature>
<evidence type="ECO:0000256" key="11">
    <source>
        <dbReference type="ARBA" id="ARBA00060755"/>
    </source>
</evidence>
<comment type="catalytic activity">
    <reaction evidence="9 12">
        <text>tRNA(Pro) + L-proline + ATP = L-prolyl-tRNA(Pro) + AMP + diphosphate</text>
        <dbReference type="Rhea" id="RHEA:14305"/>
        <dbReference type="Rhea" id="RHEA-COMP:9700"/>
        <dbReference type="Rhea" id="RHEA-COMP:9702"/>
        <dbReference type="ChEBI" id="CHEBI:30616"/>
        <dbReference type="ChEBI" id="CHEBI:33019"/>
        <dbReference type="ChEBI" id="CHEBI:60039"/>
        <dbReference type="ChEBI" id="CHEBI:78442"/>
        <dbReference type="ChEBI" id="CHEBI:78532"/>
        <dbReference type="ChEBI" id="CHEBI:456215"/>
        <dbReference type="EC" id="6.1.1.15"/>
    </reaction>
</comment>
<dbReference type="Gene3D" id="3.30.930.10">
    <property type="entry name" value="Bira Bifunctional Protein, Domain 2"/>
    <property type="match status" value="2"/>
</dbReference>
<evidence type="ECO:0000256" key="4">
    <source>
        <dbReference type="ARBA" id="ARBA00022598"/>
    </source>
</evidence>
<dbReference type="STRING" id="1434232.MAIT1_02906"/>
<dbReference type="InterPro" id="IPR033730">
    <property type="entry name" value="ProRS_core_prok"/>
</dbReference>
<dbReference type="InterPro" id="IPR036754">
    <property type="entry name" value="YbaK/aa-tRNA-synt-asso_dom_sf"/>
</dbReference>
<dbReference type="InterPro" id="IPR002314">
    <property type="entry name" value="aa-tRNA-synt_IIb"/>
</dbReference>
<dbReference type="InterPro" id="IPR006195">
    <property type="entry name" value="aa-tRNA-synth_II"/>
</dbReference>
<organism evidence="14 15">
    <name type="scientific">Magnetofaba australis IT-1</name>
    <dbReference type="NCBI Taxonomy" id="1434232"/>
    <lineage>
        <taxon>Bacteria</taxon>
        <taxon>Pseudomonadati</taxon>
        <taxon>Pseudomonadota</taxon>
        <taxon>Magnetococcia</taxon>
        <taxon>Magnetococcales</taxon>
        <taxon>Magnetococcaceae</taxon>
        <taxon>Magnetofaba</taxon>
    </lineage>
</organism>
<evidence type="ECO:0000256" key="3">
    <source>
        <dbReference type="ARBA" id="ARBA00022490"/>
    </source>
</evidence>
<dbReference type="Pfam" id="PF04073">
    <property type="entry name" value="tRNA_edit"/>
    <property type="match status" value="1"/>
</dbReference>
<dbReference type="GO" id="GO:0005524">
    <property type="term" value="F:ATP binding"/>
    <property type="evidence" value="ECO:0007669"/>
    <property type="project" value="UniProtKB-UniRule"/>
</dbReference>
<evidence type="ECO:0000256" key="5">
    <source>
        <dbReference type="ARBA" id="ARBA00022741"/>
    </source>
</evidence>
<dbReference type="AlphaFoldDB" id="A0A1Y2K557"/>
<comment type="function">
    <text evidence="10 12">Catalyzes the attachment of proline to tRNA(Pro) in a two-step reaction: proline is first activated by ATP to form Pro-AMP and then transferred to the acceptor end of tRNA(Pro). As ProRS can inadvertently accommodate and process non-cognate amino acids such as alanine and cysteine, to avoid such errors it has two additional distinct editing activities against alanine. One activity is designated as 'pretransfer' editing and involves the tRNA(Pro)-independent hydrolysis of activated Ala-AMP. The other activity is designated 'posttransfer' editing and involves deacylation of mischarged Ala-tRNA(Pro). The misacylated Cys-tRNA(Pro) is not edited by ProRS.</text>
</comment>
<comment type="subcellular location">
    <subcellularLocation>
        <location evidence="1 12">Cytoplasm</location>
    </subcellularLocation>
</comment>
<evidence type="ECO:0000256" key="9">
    <source>
        <dbReference type="ARBA" id="ARBA00047671"/>
    </source>
</evidence>
<dbReference type="NCBIfam" id="TIGR00409">
    <property type="entry name" value="proS_fam_II"/>
    <property type="match status" value="1"/>
</dbReference>
<dbReference type="Pfam" id="PF03129">
    <property type="entry name" value="HGTP_anticodon"/>
    <property type="match status" value="1"/>
</dbReference>
<dbReference type="InterPro" id="IPR004500">
    <property type="entry name" value="Pro-tRNA-synth_IIa_bac-type"/>
</dbReference>
<evidence type="ECO:0000313" key="15">
    <source>
        <dbReference type="Proteomes" id="UP000194003"/>
    </source>
</evidence>
<dbReference type="Proteomes" id="UP000194003">
    <property type="component" value="Unassembled WGS sequence"/>
</dbReference>
<evidence type="ECO:0000313" key="14">
    <source>
        <dbReference type="EMBL" id="OSM04811.1"/>
    </source>
</evidence>
<dbReference type="FunFam" id="3.30.930.10:FF:000043">
    <property type="entry name" value="Proline--tRNA ligase"/>
    <property type="match status" value="1"/>
</dbReference>
<dbReference type="FunFam" id="3.30.930.10:FF:000065">
    <property type="entry name" value="Proline--tRNA ligase"/>
    <property type="match status" value="1"/>
</dbReference>
<dbReference type="Gene3D" id="3.40.50.800">
    <property type="entry name" value="Anticodon-binding domain"/>
    <property type="match status" value="1"/>
</dbReference>
<keyword evidence="7 12" id="KW-0648">Protein biosynthesis</keyword>
<dbReference type="OrthoDB" id="9809052at2"/>
<evidence type="ECO:0000256" key="7">
    <source>
        <dbReference type="ARBA" id="ARBA00022917"/>
    </source>
</evidence>
<comment type="subunit">
    <text evidence="2 12">Homodimer.</text>
</comment>
<dbReference type="Pfam" id="PF00587">
    <property type="entry name" value="tRNA-synt_2b"/>
    <property type="match status" value="1"/>
</dbReference>
<dbReference type="CDD" id="cd00779">
    <property type="entry name" value="ProRS_core_prok"/>
    <property type="match status" value="1"/>
</dbReference>
<dbReference type="GO" id="GO:0006433">
    <property type="term" value="P:prolyl-tRNA aminoacylation"/>
    <property type="evidence" value="ECO:0007669"/>
    <property type="project" value="UniProtKB-UniRule"/>
</dbReference>
<dbReference type="NCBIfam" id="NF006625">
    <property type="entry name" value="PRK09194.1"/>
    <property type="match status" value="1"/>
</dbReference>
<dbReference type="InterPro" id="IPR050062">
    <property type="entry name" value="Pro-tRNA_synthetase"/>
</dbReference>
<protein>
    <recommendedName>
        <fullName evidence="12">Proline--tRNA ligase</fullName>
        <ecNumber evidence="12">6.1.1.15</ecNumber>
    </recommendedName>
    <alternativeName>
        <fullName evidence="12">Prolyl-tRNA synthetase</fullName>
        <shortName evidence="12">ProRS</shortName>
    </alternativeName>
</protein>
<dbReference type="InterPro" id="IPR004154">
    <property type="entry name" value="Anticodon-bd"/>
</dbReference>
<keyword evidence="6 12" id="KW-0067">ATP-binding</keyword>
<name>A0A1Y2K557_9PROT</name>
<dbReference type="EC" id="6.1.1.15" evidence="12"/>
<dbReference type="PANTHER" id="PTHR42753">
    <property type="entry name" value="MITOCHONDRIAL RIBOSOME PROTEIN L39/PROLYL-TRNA LIGASE FAMILY MEMBER"/>
    <property type="match status" value="1"/>
</dbReference>
<reference evidence="14 15" key="1">
    <citation type="journal article" date="2016" name="BMC Genomics">
        <title>Combined genomic and structural analyses of a cultured magnetotactic bacterium reveals its niche adaptation to a dynamic environment.</title>
        <authorList>
            <person name="Araujo A.C."/>
            <person name="Morillo V."/>
            <person name="Cypriano J."/>
            <person name="Teixeira L.C."/>
            <person name="Leao P."/>
            <person name="Lyra S."/>
            <person name="Almeida L.G."/>
            <person name="Bazylinski D.A."/>
            <person name="Vasconcellos A.T."/>
            <person name="Abreu F."/>
            <person name="Lins U."/>
        </authorList>
    </citation>
    <scope>NUCLEOTIDE SEQUENCE [LARGE SCALE GENOMIC DNA]</scope>
    <source>
        <strain evidence="14 15">IT-1</strain>
    </source>
</reference>
<evidence type="ECO:0000256" key="10">
    <source>
        <dbReference type="ARBA" id="ARBA00053664"/>
    </source>
</evidence>
<dbReference type="InterPro" id="IPR036621">
    <property type="entry name" value="Anticodon-bd_dom_sf"/>
</dbReference>
<dbReference type="HAMAP" id="MF_01569">
    <property type="entry name" value="Pro_tRNA_synth_type1"/>
    <property type="match status" value="1"/>
</dbReference>
<dbReference type="PANTHER" id="PTHR42753:SF2">
    <property type="entry name" value="PROLINE--TRNA LIGASE"/>
    <property type="match status" value="1"/>
</dbReference>
<keyword evidence="4 12" id="KW-0436">Ligase</keyword>
<dbReference type="CDD" id="cd04334">
    <property type="entry name" value="ProRS-INS"/>
    <property type="match status" value="1"/>
</dbReference>
<comment type="domain">
    <text evidence="12">Consists of three domains: the N-terminal catalytic domain, the editing domain and the C-terminal anticodon-binding domain.</text>
</comment>
<evidence type="ECO:0000256" key="12">
    <source>
        <dbReference type="HAMAP-Rule" id="MF_01569"/>
    </source>
</evidence>
<dbReference type="PIRSF" id="PIRSF001535">
    <property type="entry name" value="ProRS_1"/>
    <property type="match status" value="1"/>
</dbReference>
<dbReference type="GO" id="GO:0002161">
    <property type="term" value="F:aminoacyl-tRNA deacylase activity"/>
    <property type="evidence" value="ECO:0007669"/>
    <property type="project" value="InterPro"/>
</dbReference>
<dbReference type="CDD" id="cd00861">
    <property type="entry name" value="ProRS_anticodon_short"/>
    <property type="match status" value="1"/>
</dbReference>
<dbReference type="SUPFAM" id="SSF52954">
    <property type="entry name" value="Class II aaRS ABD-related"/>
    <property type="match status" value="1"/>
</dbReference>
<keyword evidence="3 12" id="KW-0963">Cytoplasm</keyword>
<keyword evidence="5 12" id="KW-0547">Nucleotide-binding</keyword>
<comment type="similarity">
    <text evidence="11 12">Belongs to the class-II aminoacyl-tRNA synthetase family. ProS type 1 subfamily.</text>
</comment>